<sequence length="219" mass="25280">MAGGPPATTVSRDVSFCPMWKRKPHSTYYSQWSAVAVSRALVILTPLRPRLTSQLDPQGNRFKDQLWFPVQKRIGSVMNRIGLLAMKFEDFEEFRPSESTRYPSNRFLRDRNLHFQPKLQPNPLPNQRGRRELRVAGDGAAIGAPVSELWCLEGVSHLLTLLLLDTIRCTCRWKSEIPKGFRTSSFWPGAFTSFTSSSSRELRKQRHQRLYLSFYNLYA</sequence>
<gene>
    <name evidence="1" type="ORF">PIB30_051654</name>
</gene>
<evidence type="ECO:0000313" key="1">
    <source>
        <dbReference type="EMBL" id="MED6196896.1"/>
    </source>
</evidence>
<dbReference type="EMBL" id="JASCZI010211816">
    <property type="protein sequence ID" value="MED6196896.1"/>
    <property type="molecule type" value="Genomic_DNA"/>
</dbReference>
<organism evidence="1 2">
    <name type="scientific">Stylosanthes scabra</name>
    <dbReference type="NCBI Taxonomy" id="79078"/>
    <lineage>
        <taxon>Eukaryota</taxon>
        <taxon>Viridiplantae</taxon>
        <taxon>Streptophyta</taxon>
        <taxon>Embryophyta</taxon>
        <taxon>Tracheophyta</taxon>
        <taxon>Spermatophyta</taxon>
        <taxon>Magnoliopsida</taxon>
        <taxon>eudicotyledons</taxon>
        <taxon>Gunneridae</taxon>
        <taxon>Pentapetalae</taxon>
        <taxon>rosids</taxon>
        <taxon>fabids</taxon>
        <taxon>Fabales</taxon>
        <taxon>Fabaceae</taxon>
        <taxon>Papilionoideae</taxon>
        <taxon>50 kb inversion clade</taxon>
        <taxon>dalbergioids sensu lato</taxon>
        <taxon>Dalbergieae</taxon>
        <taxon>Pterocarpus clade</taxon>
        <taxon>Stylosanthes</taxon>
    </lineage>
</organism>
<dbReference type="Proteomes" id="UP001341840">
    <property type="component" value="Unassembled WGS sequence"/>
</dbReference>
<keyword evidence="2" id="KW-1185">Reference proteome</keyword>
<name>A0ABU6XGG9_9FABA</name>
<protein>
    <submittedName>
        <fullName evidence="1">Uncharacterized protein</fullName>
    </submittedName>
</protein>
<proteinExistence type="predicted"/>
<reference evidence="1 2" key="1">
    <citation type="journal article" date="2023" name="Plants (Basel)">
        <title>Bridging the Gap: Combining Genomics and Transcriptomics Approaches to Understand Stylosanthes scabra, an Orphan Legume from the Brazilian Caatinga.</title>
        <authorList>
            <person name="Ferreira-Neto J.R.C."/>
            <person name="da Silva M.D."/>
            <person name="Binneck E."/>
            <person name="de Melo N.F."/>
            <person name="da Silva R.H."/>
            <person name="de Melo A.L.T.M."/>
            <person name="Pandolfi V."/>
            <person name="Bustamante F.O."/>
            <person name="Brasileiro-Vidal A.C."/>
            <person name="Benko-Iseppon A.M."/>
        </authorList>
    </citation>
    <scope>NUCLEOTIDE SEQUENCE [LARGE SCALE GENOMIC DNA]</scope>
    <source>
        <tissue evidence="1">Leaves</tissue>
    </source>
</reference>
<comment type="caution">
    <text evidence="1">The sequence shown here is derived from an EMBL/GenBank/DDBJ whole genome shotgun (WGS) entry which is preliminary data.</text>
</comment>
<evidence type="ECO:0000313" key="2">
    <source>
        <dbReference type="Proteomes" id="UP001341840"/>
    </source>
</evidence>
<accession>A0ABU6XGG9</accession>